<organism evidence="2 3">
    <name type="scientific">Noviherbaspirillum album</name>
    <dbReference type="NCBI Taxonomy" id="3080276"/>
    <lineage>
        <taxon>Bacteria</taxon>
        <taxon>Pseudomonadati</taxon>
        <taxon>Pseudomonadota</taxon>
        <taxon>Betaproteobacteria</taxon>
        <taxon>Burkholderiales</taxon>
        <taxon>Oxalobacteraceae</taxon>
        <taxon>Noviherbaspirillum</taxon>
    </lineage>
</organism>
<keyword evidence="1" id="KW-0732">Signal</keyword>
<dbReference type="EMBL" id="JAWIIV010000005">
    <property type="protein sequence ID" value="MEC4719056.1"/>
    <property type="molecule type" value="Genomic_DNA"/>
</dbReference>
<protein>
    <submittedName>
        <fullName evidence="2">DUF3108 domain-containing protein</fullName>
    </submittedName>
</protein>
<feature type="chain" id="PRO_5046708812" evidence="1">
    <location>
        <begin position="19"/>
        <end position="245"/>
    </location>
</feature>
<dbReference type="InterPro" id="IPR021457">
    <property type="entry name" value="DUF3108"/>
</dbReference>
<gene>
    <name evidence="2" type="ORF">RY831_07845</name>
</gene>
<proteinExistence type="predicted"/>
<dbReference type="Pfam" id="PF11306">
    <property type="entry name" value="DUF3108"/>
    <property type="match status" value="1"/>
</dbReference>
<sequence>MSKSSAALLLCAAFSVHAQGVPAARQKINPPPNAQLTYAIKAKQKGIPVEGDAVVRWKSGAGRFATSNEARAALIGKILDTRSEGAIDAFGLAPDVFTEKRLRREPTTTSFDRAAKTIRFSTSEQAQPLKGGEQDRSSVLWQMISIARAAPGKFKPGASWNVSVAGQRDVDAWTFKVVKQEKISTPLGELATVHVQRAAQAGSKDQQLDIWLAPSMEWFPARLRYSDDNGDYIEQTLQQVSRQPS</sequence>
<keyword evidence="3" id="KW-1185">Reference proteome</keyword>
<evidence type="ECO:0000313" key="3">
    <source>
        <dbReference type="Proteomes" id="UP001352263"/>
    </source>
</evidence>
<accession>A0ABU6J5Z7</accession>
<comment type="caution">
    <text evidence="2">The sequence shown here is derived from an EMBL/GenBank/DDBJ whole genome shotgun (WGS) entry which is preliminary data.</text>
</comment>
<evidence type="ECO:0000313" key="2">
    <source>
        <dbReference type="EMBL" id="MEC4719056.1"/>
    </source>
</evidence>
<feature type="signal peptide" evidence="1">
    <location>
        <begin position="1"/>
        <end position="18"/>
    </location>
</feature>
<dbReference type="RefSeq" id="WP_326505780.1">
    <property type="nucleotide sequence ID" value="NZ_JAWIIV010000005.1"/>
</dbReference>
<name>A0ABU6J5Z7_9BURK</name>
<dbReference type="Proteomes" id="UP001352263">
    <property type="component" value="Unassembled WGS sequence"/>
</dbReference>
<evidence type="ECO:0000256" key="1">
    <source>
        <dbReference type="SAM" id="SignalP"/>
    </source>
</evidence>
<reference evidence="2 3" key="1">
    <citation type="submission" date="2023-10" db="EMBL/GenBank/DDBJ databases">
        <title>Noviherbaspirillum sp. CPCC 100848 genome assembly.</title>
        <authorList>
            <person name="Li X.Y."/>
            <person name="Fang X.M."/>
        </authorList>
    </citation>
    <scope>NUCLEOTIDE SEQUENCE [LARGE SCALE GENOMIC DNA]</scope>
    <source>
        <strain evidence="2 3">CPCC 100848</strain>
    </source>
</reference>